<evidence type="ECO:0000313" key="2">
    <source>
        <dbReference type="EMBL" id="SEM03226.1"/>
    </source>
</evidence>
<feature type="transmembrane region" description="Helical" evidence="1">
    <location>
        <begin position="31"/>
        <end position="51"/>
    </location>
</feature>
<proteinExistence type="predicted"/>
<reference evidence="3" key="1">
    <citation type="submission" date="2016-10" db="EMBL/GenBank/DDBJ databases">
        <authorList>
            <person name="Varghese N."/>
            <person name="Submissions S."/>
        </authorList>
    </citation>
    <scope>NUCLEOTIDE SEQUENCE [LARGE SCALE GENOMIC DNA]</scope>
    <source>
        <strain evidence="3">DSM 18733</strain>
    </source>
</reference>
<dbReference type="RefSeq" id="WP_202907890.1">
    <property type="nucleotide sequence ID" value="NZ_FOAF01000006.1"/>
</dbReference>
<gene>
    <name evidence="2" type="ORF">SAMN05661044_04057</name>
</gene>
<protein>
    <recommendedName>
        <fullName evidence="4">Phosphatidate cytidylyltransferase</fullName>
    </recommendedName>
</protein>
<dbReference type="Proteomes" id="UP000199421">
    <property type="component" value="Unassembled WGS sequence"/>
</dbReference>
<dbReference type="STRING" id="407022.SAMN05661044_04057"/>
<dbReference type="AlphaFoldDB" id="A0A1H7V261"/>
<keyword evidence="1" id="KW-1133">Transmembrane helix</keyword>
<evidence type="ECO:0008006" key="4">
    <source>
        <dbReference type="Google" id="ProtNLM"/>
    </source>
</evidence>
<accession>A0A1H7V261</accession>
<dbReference type="PROSITE" id="PS51257">
    <property type="entry name" value="PROKAR_LIPOPROTEIN"/>
    <property type="match status" value="1"/>
</dbReference>
<evidence type="ECO:0000313" key="3">
    <source>
        <dbReference type="Proteomes" id="UP000199421"/>
    </source>
</evidence>
<keyword evidence="1" id="KW-0472">Membrane</keyword>
<evidence type="ECO:0000256" key="1">
    <source>
        <dbReference type="SAM" id="Phobius"/>
    </source>
</evidence>
<keyword evidence="3" id="KW-1185">Reference proteome</keyword>
<sequence length="56" mass="6267">MKRTQYIIWPVALLLLTTISGCDFIAGVFKGGVYVGVFLVLIVIAIIIWLVSRTKR</sequence>
<dbReference type="EMBL" id="FOAF01000006">
    <property type="protein sequence ID" value="SEM03226.1"/>
    <property type="molecule type" value="Genomic_DNA"/>
</dbReference>
<organism evidence="2 3">
    <name type="scientific">Olivibacter domesticus</name>
    <name type="common">Pseudosphingobacterium domesticum</name>
    <dbReference type="NCBI Taxonomy" id="407022"/>
    <lineage>
        <taxon>Bacteria</taxon>
        <taxon>Pseudomonadati</taxon>
        <taxon>Bacteroidota</taxon>
        <taxon>Sphingobacteriia</taxon>
        <taxon>Sphingobacteriales</taxon>
        <taxon>Sphingobacteriaceae</taxon>
        <taxon>Olivibacter</taxon>
    </lineage>
</organism>
<name>A0A1H7V261_OLID1</name>
<keyword evidence="1" id="KW-0812">Transmembrane</keyword>